<protein>
    <submittedName>
        <fullName evidence="8">Undecaprenyl-phosphate galactosephosphotransferase</fullName>
        <ecNumber evidence="8">2.7.8.6</ecNumber>
    </submittedName>
</protein>
<name>A0A3B1E6T2_9ZZZZ</name>
<evidence type="ECO:0000256" key="2">
    <source>
        <dbReference type="ARBA" id="ARBA00022679"/>
    </source>
</evidence>
<feature type="transmembrane region" description="Helical" evidence="6">
    <location>
        <begin position="20"/>
        <end position="38"/>
    </location>
</feature>
<keyword evidence="2 8" id="KW-0808">Transferase</keyword>
<feature type="transmembrane region" description="Helical" evidence="6">
    <location>
        <begin position="44"/>
        <end position="63"/>
    </location>
</feature>
<dbReference type="GO" id="GO:0016020">
    <property type="term" value="C:membrane"/>
    <property type="evidence" value="ECO:0007669"/>
    <property type="project" value="UniProtKB-SubCell"/>
</dbReference>
<sequence length="380" mass="45022">MSYERIYTFRYDFWQEILKVLKSLFIGFLIVLALLSLTKTNLDYSRTFISVYFILGMLLMPIFKRYIKKIIYSFDFAIKRILIIGENNQVKILKNEFKKNWYLGQKYSKKNYDSVIIVSKGLKTKKLNTLIEKYLDKHSELFVVPYLENINFIHSNILEYSNIRLNTIQVENKLLIKRNIWVKSIFDLVVSSILMPFFLIIHIVISTAIKLDSKGSIFFRQRRLGKNDNNFEVYKYRTMHEHGVQLLEKYLNKNPQEIEYYKEFHKYKNDPRITKVGKILRTTSLDELPQLINVLKGNMSLIGPRPYMVSESDKLKKNKHLILKVKPGITGLWQVSGRNDLTFSRRNSIEVWYIKNWSLWADAVILFKTIKVVLSKIGAK</sequence>
<dbReference type="InterPro" id="IPR003362">
    <property type="entry name" value="Bact_transf"/>
</dbReference>
<dbReference type="EMBL" id="UOYO01000040">
    <property type="protein sequence ID" value="VAY87975.1"/>
    <property type="molecule type" value="Genomic_DNA"/>
</dbReference>
<dbReference type="EC" id="2.7.8.6" evidence="8"/>
<evidence type="ECO:0000256" key="1">
    <source>
        <dbReference type="ARBA" id="ARBA00004141"/>
    </source>
</evidence>
<gene>
    <name evidence="8" type="ORF">MNB_ARC-1_1247</name>
</gene>
<dbReference type="PANTHER" id="PTHR30576:SF0">
    <property type="entry name" value="UNDECAPRENYL-PHOSPHATE N-ACETYLGALACTOSAMINYL 1-PHOSPHATE TRANSFERASE-RELATED"/>
    <property type="match status" value="1"/>
</dbReference>
<evidence type="ECO:0000313" key="8">
    <source>
        <dbReference type="EMBL" id="VAY87975.1"/>
    </source>
</evidence>
<proteinExistence type="predicted"/>
<dbReference type="GO" id="GO:0047360">
    <property type="term" value="F:undecaprenyl-phosphate galactose phosphotransferase activity"/>
    <property type="evidence" value="ECO:0007669"/>
    <property type="project" value="UniProtKB-EC"/>
</dbReference>
<keyword evidence="5 6" id="KW-0472">Membrane</keyword>
<dbReference type="PANTHER" id="PTHR30576">
    <property type="entry name" value="COLANIC BIOSYNTHESIS UDP-GLUCOSE LIPID CARRIER TRANSFERASE"/>
    <property type="match status" value="1"/>
</dbReference>
<reference evidence="8" key="1">
    <citation type="submission" date="2018-10" db="EMBL/GenBank/DDBJ databases">
        <authorList>
            <person name="Aoki K."/>
        </authorList>
    </citation>
    <scope>NUCLEOTIDE SEQUENCE</scope>
</reference>
<evidence type="ECO:0000256" key="6">
    <source>
        <dbReference type="SAM" id="Phobius"/>
    </source>
</evidence>
<keyword evidence="4 6" id="KW-1133">Transmembrane helix</keyword>
<evidence type="ECO:0000259" key="7">
    <source>
        <dbReference type="Pfam" id="PF02397"/>
    </source>
</evidence>
<feature type="domain" description="Bacterial sugar transferase" evidence="7">
    <location>
        <begin position="183"/>
        <end position="374"/>
    </location>
</feature>
<comment type="subcellular location">
    <subcellularLocation>
        <location evidence="1">Membrane</location>
        <topology evidence="1">Multi-pass membrane protein</topology>
    </subcellularLocation>
</comment>
<organism evidence="8">
    <name type="scientific">hydrothermal vent metagenome</name>
    <dbReference type="NCBI Taxonomy" id="652676"/>
    <lineage>
        <taxon>unclassified sequences</taxon>
        <taxon>metagenomes</taxon>
        <taxon>ecological metagenomes</taxon>
    </lineage>
</organism>
<evidence type="ECO:0000256" key="5">
    <source>
        <dbReference type="ARBA" id="ARBA00023136"/>
    </source>
</evidence>
<dbReference type="InterPro" id="IPR017475">
    <property type="entry name" value="EPS_sugar_tfrase"/>
</dbReference>
<accession>A0A3B1E6T2</accession>
<keyword evidence="3 6" id="KW-0812">Transmembrane</keyword>
<feature type="transmembrane region" description="Helical" evidence="6">
    <location>
        <begin position="185"/>
        <end position="205"/>
    </location>
</feature>
<dbReference type="Pfam" id="PF02397">
    <property type="entry name" value="Bac_transf"/>
    <property type="match status" value="1"/>
</dbReference>
<evidence type="ECO:0000256" key="3">
    <source>
        <dbReference type="ARBA" id="ARBA00022692"/>
    </source>
</evidence>
<evidence type="ECO:0000256" key="4">
    <source>
        <dbReference type="ARBA" id="ARBA00022989"/>
    </source>
</evidence>
<dbReference type="AlphaFoldDB" id="A0A3B1E6T2"/>
<dbReference type="NCBIfam" id="TIGR03025">
    <property type="entry name" value="EPS_sugtrans"/>
    <property type="match status" value="1"/>
</dbReference>